<proteinExistence type="predicted"/>
<dbReference type="EMBL" id="CAJVPL010000059">
    <property type="protein sequence ID" value="CAG8440026.1"/>
    <property type="molecule type" value="Genomic_DNA"/>
</dbReference>
<evidence type="ECO:0000313" key="2">
    <source>
        <dbReference type="Proteomes" id="UP000789831"/>
    </source>
</evidence>
<dbReference type="Proteomes" id="UP000789831">
    <property type="component" value="Unassembled WGS sequence"/>
</dbReference>
<protein>
    <submittedName>
        <fullName evidence="1">4992_t:CDS:1</fullName>
    </submittedName>
</protein>
<name>A0A9N8V811_9GLOM</name>
<accession>A0A9N8V811</accession>
<evidence type="ECO:0000313" key="1">
    <source>
        <dbReference type="EMBL" id="CAG8440026.1"/>
    </source>
</evidence>
<sequence length="277" mass="31850">MPIRPTKRRIYNTSTNYKEKYKTIGEDDDENLVVIVDDEDDNNTLNNPNSNDDNLNEWLTHLMESQSKFQAVANAASQIADGFEKFANSMALLCKMPSSHHNFIIPMMNIVRDEHKLGEPSEVENYFSSYSSSSKRLESSSEFISSPSSISSYSIASDHMTKRITRRASKTINDISDTNGSDKEEKEWTLNERASLTRELIKCYRHRRNLTQAQLCEEIISCADQDFGIKLNKVISAYLNLKSLPIRPSVLEATRRWVDKENLKRNARKTRNRKSIL</sequence>
<reference evidence="1" key="1">
    <citation type="submission" date="2021-06" db="EMBL/GenBank/DDBJ databases">
        <authorList>
            <person name="Kallberg Y."/>
            <person name="Tangrot J."/>
            <person name="Rosling A."/>
        </authorList>
    </citation>
    <scope>NUCLEOTIDE SEQUENCE</scope>
    <source>
        <strain evidence="1">MT106</strain>
    </source>
</reference>
<dbReference type="AlphaFoldDB" id="A0A9N8V811"/>
<dbReference type="OrthoDB" id="2477924at2759"/>
<keyword evidence="2" id="KW-1185">Reference proteome</keyword>
<organism evidence="1 2">
    <name type="scientific">Ambispora gerdemannii</name>
    <dbReference type="NCBI Taxonomy" id="144530"/>
    <lineage>
        <taxon>Eukaryota</taxon>
        <taxon>Fungi</taxon>
        <taxon>Fungi incertae sedis</taxon>
        <taxon>Mucoromycota</taxon>
        <taxon>Glomeromycotina</taxon>
        <taxon>Glomeromycetes</taxon>
        <taxon>Archaeosporales</taxon>
        <taxon>Ambisporaceae</taxon>
        <taxon>Ambispora</taxon>
    </lineage>
</organism>
<gene>
    <name evidence="1" type="ORF">AGERDE_LOCUS987</name>
</gene>
<comment type="caution">
    <text evidence="1">The sequence shown here is derived from an EMBL/GenBank/DDBJ whole genome shotgun (WGS) entry which is preliminary data.</text>
</comment>